<gene>
    <name evidence="2" type="ORF">Pmani_022054</name>
</gene>
<comment type="caution">
    <text evidence="2">The sequence shown here is derived from an EMBL/GenBank/DDBJ whole genome shotgun (WGS) entry which is preliminary data.</text>
</comment>
<dbReference type="Proteomes" id="UP001292094">
    <property type="component" value="Unassembled WGS sequence"/>
</dbReference>
<name>A0AAE1PEY3_9EUCA</name>
<accession>A0AAE1PEY3</accession>
<dbReference type="EMBL" id="JAWZYT010002180">
    <property type="protein sequence ID" value="KAK4306104.1"/>
    <property type="molecule type" value="Genomic_DNA"/>
</dbReference>
<evidence type="ECO:0000313" key="3">
    <source>
        <dbReference type="Proteomes" id="UP001292094"/>
    </source>
</evidence>
<organism evidence="2 3">
    <name type="scientific">Petrolisthes manimaculis</name>
    <dbReference type="NCBI Taxonomy" id="1843537"/>
    <lineage>
        <taxon>Eukaryota</taxon>
        <taxon>Metazoa</taxon>
        <taxon>Ecdysozoa</taxon>
        <taxon>Arthropoda</taxon>
        <taxon>Crustacea</taxon>
        <taxon>Multicrustacea</taxon>
        <taxon>Malacostraca</taxon>
        <taxon>Eumalacostraca</taxon>
        <taxon>Eucarida</taxon>
        <taxon>Decapoda</taxon>
        <taxon>Pleocyemata</taxon>
        <taxon>Anomura</taxon>
        <taxon>Galatheoidea</taxon>
        <taxon>Porcellanidae</taxon>
        <taxon>Petrolisthes</taxon>
    </lineage>
</organism>
<dbReference type="AlphaFoldDB" id="A0AAE1PEY3"/>
<feature type="compositionally biased region" description="Low complexity" evidence="1">
    <location>
        <begin position="84"/>
        <end position="93"/>
    </location>
</feature>
<keyword evidence="3" id="KW-1185">Reference proteome</keyword>
<feature type="compositionally biased region" description="Polar residues" evidence="1">
    <location>
        <begin position="67"/>
        <end position="83"/>
    </location>
</feature>
<proteinExistence type="predicted"/>
<reference evidence="2" key="1">
    <citation type="submission" date="2023-11" db="EMBL/GenBank/DDBJ databases">
        <title>Genome assemblies of two species of porcelain crab, Petrolisthes cinctipes and Petrolisthes manimaculis (Anomura: Porcellanidae).</title>
        <authorList>
            <person name="Angst P."/>
        </authorList>
    </citation>
    <scope>NUCLEOTIDE SEQUENCE</scope>
    <source>
        <strain evidence="2">PB745_02</strain>
        <tissue evidence="2">Gill</tissue>
    </source>
</reference>
<evidence type="ECO:0000313" key="2">
    <source>
        <dbReference type="EMBL" id="KAK4306104.1"/>
    </source>
</evidence>
<evidence type="ECO:0000256" key="1">
    <source>
        <dbReference type="SAM" id="MobiDB-lite"/>
    </source>
</evidence>
<feature type="region of interest" description="Disordered" evidence="1">
    <location>
        <begin position="18"/>
        <end position="93"/>
    </location>
</feature>
<sequence>MSVTFVTDENLENLLPCEPNIIRENQTDKRRDNDGRDANTRLQNEEGLEFEKGGEGGRTDSFHFSYPPTSTHPNPSTIPTRLDSSTSTHTCSSTYRPLPLSSVHHTNYVLSSLPTSSILRISLSSTHNTNYPTFLHPPQPCHPL</sequence>
<protein>
    <submittedName>
        <fullName evidence="2">Uncharacterized protein</fullName>
    </submittedName>
</protein>
<feature type="compositionally biased region" description="Basic and acidic residues" evidence="1">
    <location>
        <begin position="49"/>
        <end position="61"/>
    </location>
</feature>
<feature type="compositionally biased region" description="Basic and acidic residues" evidence="1">
    <location>
        <begin position="25"/>
        <end position="39"/>
    </location>
</feature>